<evidence type="ECO:0000256" key="2">
    <source>
        <dbReference type="ARBA" id="ARBA00022475"/>
    </source>
</evidence>
<dbReference type="PANTHER" id="PTHR35007:SF1">
    <property type="entry name" value="PILUS ASSEMBLY PROTEIN"/>
    <property type="match status" value="1"/>
</dbReference>
<dbReference type="GO" id="GO:0005886">
    <property type="term" value="C:plasma membrane"/>
    <property type="evidence" value="ECO:0007669"/>
    <property type="project" value="UniProtKB-SubCell"/>
</dbReference>
<keyword evidence="3 6" id="KW-0812">Transmembrane</keyword>
<evidence type="ECO:0000259" key="7">
    <source>
        <dbReference type="Pfam" id="PF00482"/>
    </source>
</evidence>
<keyword evidence="5 6" id="KW-0472">Membrane</keyword>
<comment type="caution">
    <text evidence="8">The sequence shown here is derived from an EMBL/GenBank/DDBJ whole genome shotgun (WGS) entry which is preliminary data.</text>
</comment>
<evidence type="ECO:0000313" key="9">
    <source>
        <dbReference type="Proteomes" id="UP000628710"/>
    </source>
</evidence>
<evidence type="ECO:0000256" key="6">
    <source>
        <dbReference type="SAM" id="Phobius"/>
    </source>
</evidence>
<evidence type="ECO:0000256" key="1">
    <source>
        <dbReference type="ARBA" id="ARBA00004651"/>
    </source>
</evidence>
<reference evidence="8" key="1">
    <citation type="submission" date="2020-12" db="EMBL/GenBank/DDBJ databases">
        <title>Marinomonas arctica sp. nov., a psychrotolerant bacterium isolated from the Arctic.</title>
        <authorList>
            <person name="Zhang Y."/>
        </authorList>
    </citation>
    <scope>NUCLEOTIDE SEQUENCE</scope>
    <source>
        <strain evidence="8">C1424</strain>
    </source>
</reference>
<dbReference type="Gene3D" id="1.20.81.30">
    <property type="entry name" value="Type II secretion system (T2SS), domain F"/>
    <property type="match status" value="1"/>
</dbReference>
<feature type="domain" description="Type II secretion system protein GspF" evidence="7">
    <location>
        <begin position="162"/>
        <end position="286"/>
    </location>
</feature>
<dbReference type="Pfam" id="PF00482">
    <property type="entry name" value="T2SSF"/>
    <property type="match status" value="1"/>
</dbReference>
<dbReference type="PANTHER" id="PTHR35007">
    <property type="entry name" value="INTEGRAL MEMBRANE PROTEIN-RELATED"/>
    <property type="match status" value="1"/>
</dbReference>
<sequence>MNDVVNLLTLVVFLAILFLFLFVRSINGARRREKESQAYLQTLKGQILGEMSATSAEKSDDLSRQIDELFLSKLPVLGSSIERFWMDLSLLGWQKNWRSRVVLLAAPCLLLGFTLGKDSLSPLGLSFALAALFFGLLVFLLYRNAMAKHLKEFRQNLPQSIDSIVRVARAGVPVTNAFNLVSESLPGPLAKEFSLIDSWLQLGVPLRQAMQDSAARVPLNEYRFFVVILIINQETGGRLSDTLERLSVTLRERQELALKIRAKTSEVRASAVIVASLAPLSLAYMYFNSPNDFQFLLNDPTGNSVLMYAFGSVAFGLGITHFMIRRVIR</sequence>
<feature type="transmembrane region" description="Helical" evidence="6">
    <location>
        <begin position="123"/>
        <end position="142"/>
    </location>
</feature>
<dbReference type="Proteomes" id="UP000628710">
    <property type="component" value="Unassembled WGS sequence"/>
</dbReference>
<proteinExistence type="predicted"/>
<dbReference type="AlphaFoldDB" id="A0A934N4M0"/>
<evidence type="ECO:0000256" key="5">
    <source>
        <dbReference type="ARBA" id="ARBA00023136"/>
    </source>
</evidence>
<feature type="transmembrane region" description="Helical" evidence="6">
    <location>
        <begin position="101"/>
        <end position="117"/>
    </location>
</feature>
<dbReference type="RefSeq" id="WP_199466223.1">
    <property type="nucleotide sequence ID" value="NZ_JAEMNX010000001.1"/>
</dbReference>
<keyword evidence="2" id="KW-1003">Cell membrane</keyword>
<protein>
    <submittedName>
        <fullName evidence="8">Type II secretion system F family protein</fullName>
    </submittedName>
</protein>
<evidence type="ECO:0000256" key="3">
    <source>
        <dbReference type="ARBA" id="ARBA00022692"/>
    </source>
</evidence>
<organism evidence="8 9">
    <name type="scientific">Marinomonas transparens</name>
    <dbReference type="NCBI Taxonomy" id="2795388"/>
    <lineage>
        <taxon>Bacteria</taxon>
        <taxon>Pseudomonadati</taxon>
        <taxon>Pseudomonadota</taxon>
        <taxon>Gammaproteobacteria</taxon>
        <taxon>Oceanospirillales</taxon>
        <taxon>Oceanospirillaceae</taxon>
        <taxon>Marinomonas</taxon>
    </lineage>
</organism>
<feature type="transmembrane region" description="Helical" evidence="6">
    <location>
        <begin position="269"/>
        <end position="287"/>
    </location>
</feature>
<keyword evidence="4 6" id="KW-1133">Transmembrane helix</keyword>
<dbReference type="InterPro" id="IPR042094">
    <property type="entry name" value="T2SS_GspF_sf"/>
</dbReference>
<accession>A0A934N4M0</accession>
<feature type="transmembrane region" description="Helical" evidence="6">
    <location>
        <begin position="307"/>
        <end position="324"/>
    </location>
</feature>
<comment type="subcellular location">
    <subcellularLocation>
        <location evidence="1">Cell membrane</location>
        <topology evidence="1">Multi-pass membrane protein</topology>
    </subcellularLocation>
</comment>
<evidence type="ECO:0000256" key="4">
    <source>
        <dbReference type="ARBA" id="ARBA00022989"/>
    </source>
</evidence>
<dbReference type="EMBL" id="JAEMNX010000001">
    <property type="protein sequence ID" value="MBJ7536141.1"/>
    <property type="molecule type" value="Genomic_DNA"/>
</dbReference>
<gene>
    <name evidence="8" type="ORF">I8J31_00460</name>
</gene>
<name>A0A934N4M0_9GAMM</name>
<feature type="transmembrane region" description="Helical" evidence="6">
    <location>
        <begin position="6"/>
        <end position="23"/>
    </location>
</feature>
<dbReference type="InterPro" id="IPR018076">
    <property type="entry name" value="T2SS_GspF_dom"/>
</dbReference>
<keyword evidence="9" id="KW-1185">Reference proteome</keyword>
<evidence type="ECO:0000313" key="8">
    <source>
        <dbReference type="EMBL" id="MBJ7536141.1"/>
    </source>
</evidence>